<keyword evidence="4" id="KW-0805">Transcription regulation</keyword>
<dbReference type="RefSeq" id="WP_002607108.1">
    <property type="nucleotide sequence ID" value="NZ_BAAACC010000012.1"/>
</dbReference>
<dbReference type="GO" id="GO:0016301">
    <property type="term" value="F:kinase activity"/>
    <property type="evidence" value="ECO:0007669"/>
    <property type="project" value="UniProtKB-KW"/>
</dbReference>
<evidence type="ECO:0000313" key="15">
    <source>
        <dbReference type="Proteomes" id="UP000030008"/>
    </source>
</evidence>
<comment type="function">
    <text evidence="7">May play the central regulatory role in sporulation. It may be an element of the effector pathway responsible for the activation of sporulation genes in response to nutritional stress. Spo0A may act in concert with spo0H (a sigma factor) to control the expression of some genes that are critical to the sporulation process.</text>
</comment>
<dbReference type="Proteomes" id="UP000604383">
    <property type="component" value="Unassembled WGS sequence"/>
</dbReference>
<protein>
    <recommendedName>
        <fullName evidence="1">Stage 0 sporulation protein A homolog</fullName>
    </recommendedName>
</protein>
<dbReference type="InterPro" id="IPR039420">
    <property type="entry name" value="WalR-like"/>
</dbReference>
<dbReference type="Proteomes" id="UP000030008">
    <property type="component" value="Unassembled WGS sequence"/>
</dbReference>
<dbReference type="CDD" id="cd17625">
    <property type="entry name" value="REC_OmpR_DrrD-like"/>
    <property type="match status" value="1"/>
</dbReference>
<accession>A0A099IB75</accession>
<dbReference type="Gene3D" id="6.10.250.690">
    <property type="match status" value="1"/>
</dbReference>
<dbReference type="InterPro" id="IPR011006">
    <property type="entry name" value="CheY-like_superfamily"/>
</dbReference>
<dbReference type="EMBL" id="JQIF01000016">
    <property type="protein sequence ID" value="KGJ54427.1"/>
    <property type="molecule type" value="Genomic_DNA"/>
</dbReference>
<evidence type="ECO:0000256" key="4">
    <source>
        <dbReference type="ARBA" id="ARBA00023015"/>
    </source>
</evidence>
<dbReference type="EMBL" id="WWTN01000012">
    <property type="protein sequence ID" value="MZH55877.1"/>
    <property type="molecule type" value="Genomic_DNA"/>
</dbReference>
<dbReference type="InterPro" id="IPR036388">
    <property type="entry name" value="WH-like_DNA-bd_sf"/>
</dbReference>
<dbReference type="GO" id="GO:0000156">
    <property type="term" value="F:phosphorelay response regulator activity"/>
    <property type="evidence" value="ECO:0007669"/>
    <property type="project" value="TreeGrafter"/>
</dbReference>
<feature type="modified residue" description="4-aspartylphosphate" evidence="8">
    <location>
        <position position="51"/>
    </location>
</feature>
<dbReference type="GO" id="GO:0000976">
    <property type="term" value="F:transcription cis-regulatory region binding"/>
    <property type="evidence" value="ECO:0007669"/>
    <property type="project" value="TreeGrafter"/>
</dbReference>
<feature type="domain" description="OmpR/PhoB-type" evidence="11">
    <location>
        <begin position="124"/>
        <end position="222"/>
    </location>
</feature>
<reference evidence="14 16" key="3">
    <citation type="submission" date="2020-02" db="EMBL/GenBank/DDBJ databases">
        <authorList>
            <person name="Kociolek L.K."/>
            <person name="Ozer E.A."/>
        </authorList>
    </citation>
    <scope>NUCLEOTIDE SEQUENCE [LARGE SCALE GENOMIC DNA]</scope>
    <source>
        <strain evidence="14 16">ATCC 14501</strain>
    </source>
</reference>
<evidence type="ECO:0000256" key="9">
    <source>
        <dbReference type="PROSITE-ProRule" id="PRU01091"/>
    </source>
</evidence>
<keyword evidence="3" id="KW-0902">Two-component regulatory system</keyword>
<sequence>MRLLFAEDERDLNDIVCQKLRKEGYTVDACFDGAEALEFLAVADYDAVILDIMMPVMDGYAVLKQLRAEGRMTPVLFLSARDSIEDRVLGLDSGANDYLIKPFSFAELMARIRTMIRLSKGSQTSLLQVGDLTLDTATHTVHRANKLILLSAKEYALLEYMLLNKNIVLSRETIEEHIWDFDYAGGTNLVDVYISYLRKKIDGASTCKLIHTVRGSGYVIKEPS</sequence>
<keyword evidence="5 9" id="KW-0238">DNA-binding</keyword>
<dbReference type="SMART" id="SM00862">
    <property type="entry name" value="Trans_reg_C"/>
    <property type="match status" value="1"/>
</dbReference>
<evidence type="ECO:0000256" key="3">
    <source>
        <dbReference type="ARBA" id="ARBA00023012"/>
    </source>
</evidence>
<dbReference type="SMART" id="SM00448">
    <property type="entry name" value="REC"/>
    <property type="match status" value="1"/>
</dbReference>
<evidence type="ECO:0000313" key="12">
    <source>
        <dbReference type="EMBL" id="KGJ54427.1"/>
    </source>
</evidence>
<dbReference type="SUPFAM" id="SSF52172">
    <property type="entry name" value="CheY-like"/>
    <property type="match status" value="1"/>
</dbReference>
<dbReference type="Gene3D" id="1.10.10.10">
    <property type="entry name" value="Winged helix-like DNA-binding domain superfamily/Winged helix DNA-binding domain"/>
    <property type="match status" value="1"/>
</dbReference>
<evidence type="ECO:0000256" key="1">
    <source>
        <dbReference type="ARBA" id="ARBA00018672"/>
    </source>
</evidence>
<dbReference type="AlphaFoldDB" id="A0A099IB75"/>
<proteinExistence type="predicted"/>
<dbReference type="EMBL" id="CP048838">
    <property type="protein sequence ID" value="QJA01315.1"/>
    <property type="molecule type" value="Genomic_DNA"/>
</dbReference>
<reference evidence="13" key="2">
    <citation type="journal article" date="2019" name="Nat. Med.">
        <title>A library of human gut bacterial isolates paired with longitudinal multiomics data enables mechanistic microbiome research.</title>
        <authorList>
            <person name="Poyet M."/>
            <person name="Groussin M."/>
            <person name="Gibbons S.M."/>
            <person name="Avila-Pacheco J."/>
            <person name="Jiang X."/>
            <person name="Kearney S.M."/>
            <person name="Perrotta A.R."/>
            <person name="Berdy B."/>
            <person name="Zhao S."/>
            <person name="Lieberman T.D."/>
            <person name="Swanson P.K."/>
            <person name="Smith M."/>
            <person name="Roesemann S."/>
            <person name="Alexander J.E."/>
            <person name="Rich S.A."/>
            <person name="Livny J."/>
            <person name="Vlamakis H."/>
            <person name="Clish C."/>
            <person name="Bullock K."/>
            <person name="Deik A."/>
            <person name="Scott J."/>
            <person name="Pierce K.A."/>
            <person name="Xavier R.J."/>
            <person name="Alm E.J."/>
        </authorList>
    </citation>
    <scope>NUCLEOTIDE SEQUENCE</scope>
    <source>
        <strain evidence="13">BIOML-A12</strain>
    </source>
</reference>
<reference evidence="12 15" key="1">
    <citation type="submission" date="2014-08" db="EMBL/GenBank/DDBJ databases">
        <title>Clostridium innocuum, an unnegligible vancomycin-resistant pathogen causing extra-intestinal infections.</title>
        <authorList>
            <person name="Feng Y."/>
            <person name="Chiu C.-H."/>
        </authorList>
    </citation>
    <scope>NUCLEOTIDE SEQUENCE [LARGE SCALE GENOMIC DNA]</scope>
    <source>
        <strain evidence="12 15">AN88</strain>
    </source>
</reference>
<evidence type="ECO:0000259" key="10">
    <source>
        <dbReference type="PROSITE" id="PS50110"/>
    </source>
</evidence>
<dbReference type="GO" id="GO:0005829">
    <property type="term" value="C:cytosol"/>
    <property type="evidence" value="ECO:0007669"/>
    <property type="project" value="TreeGrafter"/>
</dbReference>
<dbReference type="Pfam" id="PF00072">
    <property type="entry name" value="Response_reg"/>
    <property type="match status" value="1"/>
</dbReference>
<gene>
    <name evidence="12" type="ORF">CIAN88_03565</name>
    <name evidence="14" type="ORF">G4D54_02215</name>
    <name evidence="13" type="ORF">GT664_08915</name>
</gene>
<name>A0A099IB75_CLOIN</name>
<dbReference type="PROSITE" id="PS50110">
    <property type="entry name" value="RESPONSE_REGULATORY"/>
    <property type="match status" value="1"/>
</dbReference>
<dbReference type="GeneID" id="61924314"/>
<dbReference type="Gene3D" id="3.40.50.2300">
    <property type="match status" value="1"/>
</dbReference>
<dbReference type="CDD" id="cd00383">
    <property type="entry name" value="trans_reg_C"/>
    <property type="match status" value="1"/>
</dbReference>
<dbReference type="InterPro" id="IPR001789">
    <property type="entry name" value="Sig_transdc_resp-reg_receiver"/>
</dbReference>
<evidence type="ECO:0000256" key="6">
    <source>
        <dbReference type="ARBA" id="ARBA00023163"/>
    </source>
</evidence>
<organism evidence="12 15">
    <name type="scientific">Clostridium innocuum</name>
    <dbReference type="NCBI Taxonomy" id="1522"/>
    <lineage>
        <taxon>Bacteria</taxon>
        <taxon>Bacillati</taxon>
        <taxon>Bacillota</taxon>
        <taxon>Clostridia</taxon>
        <taxon>Eubacteriales</taxon>
        <taxon>Clostridiaceae</taxon>
        <taxon>Clostridium</taxon>
    </lineage>
</organism>
<dbReference type="InterPro" id="IPR001867">
    <property type="entry name" value="OmpR/PhoB-type_DNA-bd"/>
</dbReference>
<evidence type="ECO:0000256" key="8">
    <source>
        <dbReference type="PROSITE-ProRule" id="PRU00169"/>
    </source>
</evidence>
<dbReference type="GO" id="GO:0006355">
    <property type="term" value="P:regulation of DNA-templated transcription"/>
    <property type="evidence" value="ECO:0007669"/>
    <property type="project" value="InterPro"/>
</dbReference>
<evidence type="ECO:0000313" key="13">
    <source>
        <dbReference type="EMBL" id="MZH55877.1"/>
    </source>
</evidence>
<dbReference type="PANTHER" id="PTHR48111:SF22">
    <property type="entry name" value="REGULATOR OF RPOS"/>
    <property type="match status" value="1"/>
</dbReference>
<keyword evidence="6" id="KW-0804">Transcription</keyword>
<keyword evidence="12" id="KW-0808">Transferase</keyword>
<dbReference type="GO" id="GO:0032993">
    <property type="term" value="C:protein-DNA complex"/>
    <property type="evidence" value="ECO:0007669"/>
    <property type="project" value="TreeGrafter"/>
</dbReference>
<keyword evidence="12" id="KW-0418">Kinase</keyword>
<evidence type="ECO:0000313" key="14">
    <source>
        <dbReference type="EMBL" id="QJA01315.1"/>
    </source>
</evidence>
<dbReference type="Proteomes" id="UP000503330">
    <property type="component" value="Chromosome"/>
</dbReference>
<evidence type="ECO:0000256" key="7">
    <source>
        <dbReference type="ARBA" id="ARBA00024867"/>
    </source>
</evidence>
<evidence type="ECO:0000313" key="16">
    <source>
        <dbReference type="Proteomes" id="UP000503330"/>
    </source>
</evidence>
<evidence type="ECO:0000256" key="2">
    <source>
        <dbReference type="ARBA" id="ARBA00022553"/>
    </source>
</evidence>
<evidence type="ECO:0000256" key="5">
    <source>
        <dbReference type="ARBA" id="ARBA00023125"/>
    </source>
</evidence>
<evidence type="ECO:0000259" key="11">
    <source>
        <dbReference type="PROSITE" id="PS51755"/>
    </source>
</evidence>
<dbReference type="PANTHER" id="PTHR48111">
    <property type="entry name" value="REGULATOR OF RPOS"/>
    <property type="match status" value="1"/>
</dbReference>
<dbReference type="FunFam" id="3.40.50.2300:FF:000002">
    <property type="entry name" value="DNA-binding response regulator PhoP"/>
    <property type="match status" value="1"/>
</dbReference>
<keyword evidence="2 8" id="KW-0597">Phosphoprotein</keyword>
<feature type="domain" description="Response regulatory" evidence="10">
    <location>
        <begin position="2"/>
        <end position="116"/>
    </location>
</feature>
<dbReference type="PROSITE" id="PS51755">
    <property type="entry name" value="OMPR_PHOB"/>
    <property type="match status" value="1"/>
</dbReference>
<feature type="DNA-binding region" description="OmpR/PhoB-type" evidence="9">
    <location>
        <begin position="124"/>
        <end position="222"/>
    </location>
</feature>
<dbReference type="FunFam" id="1.10.10.10:FF:000005">
    <property type="entry name" value="Two-component system response regulator"/>
    <property type="match status" value="1"/>
</dbReference>
<dbReference type="Pfam" id="PF00486">
    <property type="entry name" value="Trans_reg_C"/>
    <property type="match status" value="1"/>
</dbReference>